<evidence type="ECO:0000313" key="9">
    <source>
        <dbReference type="Proteomes" id="UP000005824"/>
    </source>
</evidence>
<dbReference type="InterPro" id="IPR050393">
    <property type="entry name" value="MFP_Efflux_Pump"/>
</dbReference>
<evidence type="ECO:0000256" key="2">
    <source>
        <dbReference type="ARBA" id="ARBA00022692"/>
    </source>
</evidence>
<evidence type="ECO:0000256" key="1">
    <source>
        <dbReference type="ARBA" id="ARBA00009477"/>
    </source>
</evidence>
<gene>
    <name evidence="8" type="ORF">CfE428DRAFT_0375</name>
</gene>
<dbReference type="Gene3D" id="1.10.287.470">
    <property type="entry name" value="Helix hairpin bin"/>
    <property type="match status" value="1"/>
</dbReference>
<evidence type="ECO:0000256" key="4">
    <source>
        <dbReference type="ARBA" id="ARBA00023136"/>
    </source>
</evidence>
<dbReference type="eggNOG" id="COG1566">
    <property type="taxonomic scope" value="Bacteria"/>
</dbReference>
<dbReference type="RefSeq" id="WP_006977702.1">
    <property type="nucleotide sequence ID" value="NZ_ABVL01000001.1"/>
</dbReference>
<dbReference type="EMBL" id="ABVL01000001">
    <property type="protein sequence ID" value="EDY22250.1"/>
    <property type="molecule type" value="Genomic_DNA"/>
</dbReference>
<dbReference type="PANTHER" id="PTHR30367">
    <property type="entry name" value="P-HYDROXYBENZOIC ACID EFFLUX PUMP SUBUNIT AAEA-RELATED"/>
    <property type="match status" value="1"/>
</dbReference>
<evidence type="ECO:0000259" key="6">
    <source>
        <dbReference type="Pfam" id="PF25917"/>
    </source>
</evidence>
<dbReference type="Pfam" id="PF25963">
    <property type="entry name" value="Beta-barrel_AAEA"/>
    <property type="match status" value="1"/>
</dbReference>
<keyword evidence="2 5" id="KW-0812">Transmembrane</keyword>
<dbReference type="AlphaFoldDB" id="B4CUL2"/>
<feature type="domain" description="Multidrug resistance protein MdtA-like barrel-sandwich hybrid" evidence="6">
    <location>
        <begin position="52"/>
        <end position="193"/>
    </location>
</feature>
<dbReference type="GO" id="GO:0016020">
    <property type="term" value="C:membrane"/>
    <property type="evidence" value="ECO:0007669"/>
    <property type="project" value="InterPro"/>
</dbReference>
<evidence type="ECO:0000259" key="7">
    <source>
        <dbReference type="Pfam" id="PF25963"/>
    </source>
</evidence>
<evidence type="ECO:0000256" key="3">
    <source>
        <dbReference type="ARBA" id="ARBA00022989"/>
    </source>
</evidence>
<accession>B4CUL2</accession>
<keyword evidence="3 5" id="KW-1133">Transmembrane helix</keyword>
<dbReference type="InterPro" id="IPR058625">
    <property type="entry name" value="MdtA-like_BSH"/>
</dbReference>
<dbReference type="Proteomes" id="UP000005824">
    <property type="component" value="Unassembled WGS sequence"/>
</dbReference>
<dbReference type="STRING" id="497964.CfE428DRAFT_0375"/>
<dbReference type="InParanoid" id="B4CUL2"/>
<evidence type="ECO:0000313" key="8">
    <source>
        <dbReference type="EMBL" id="EDY22250.1"/>
    </source>
</evidence>
<dbReference type="Gene3D" id="2.40.50.100">
    <property type="match status" value="1"/>
</dbReference>
<dbReference type="Gene3D" id="2.40.30.170">
    <property type="match status" value="1"/>
</dbReference>
<dbReference type="NCBIfam" id="TIGR01730">
    <property type="entry name" value="RND_mfp"/>
    <property type="match status" value="1"/>
</dbReference>
<comment type="similarity">
    <text evidence="1">Belongs to the membrane fusion protein (MFP) (TC 8.A.1) family.</text>
</comment>
<dbReference type="InterPro" id="IPR006143">
    <property type="entry name" value="RND_pump_MFP"/>
</dbReference>
<comment type="caution">
    <text evidence="8">The sequence shown here is derived from an EMBL/GenBank/DDBJ whole genome shotgun (WGS) entry which is preliminary data.</text>
</comment>
<dbReference type="FunCoup" id="B4CUL2">
    <property type="interactions" value="69"/>
</dbReference>
<dbReference type="SUPFAM" id="SSF111369">
    <property type="entry name" value="HlyD-like secretion proteins"/>
    <property type="match status" value="1"/>
</dbReference>
<protein>
    <submittedName>
        <fullName evidence="8">Secretion protein HlyD family protein</fullName>
    </submittedName>
</protein>
<dbReference type="GO" id="GO:0022857">
    <property type="term" value="F:transmembrane transporter activity"/>
    <property type="evidence" value="ECO:0007669"/>
    <property type="project" value="InterPro"/>
</dbReference>
<sequence length="298" mass="32860" precursor="true">MIDKPKYHVNEGGLRRLGNTIFFVLVAAIAGRAMWQYYMLSSWTRDGRVRAETVNVAAEIFGKVTDVKVVENQLVKKGDVLFTIDPEEFQLAVARAEATAESKRQDMLVHEELSKRRAQLSMQAVSKEEQQVSESSASVSEAAYREAKAQSDLAKLNLRRTTVTSPCNGYVTNLRLRVGDYATVGQTKLTIIDSDSYWVSGYFEETKMPRIHEGYPAIMALMGVDAPLTGHVESISRGIADQNGGVDAQGLVNVNPVFYWVRLAQRIPVRIHIDKVPEGVTIAAGDTCTVTVNPPAGK</sequence>
<feature type="transmembrane region" description="Helical" evidence="5">
    <location>
        <begin position="20"/>
        <end position="40"/>
    </location>
</feature>
<keyword evidence="4 5" id="KW-0472">Membrane</keyword>
<proteinExistence type="inferred from homology"/>
<keyword evidence="9" id="KW-1185">Reference proteome</keyword>
<organism evidence="8 9">
    <name type="scientific">Chthoniobacter flavus Ellin428</name>
    <dbReference type="NCBI Taxonomy" id="497964"/>
    <lineage>
        <taxon>Bacteria</taxon>
        <taxon>Pseudomonadati</taxon>
        <taxon>Verrucomicrobiota</taxon>
        <taxon>Spartobacteria</taxon>
        <taxon>Chthoniobacterales</taxon>
        <taxon>Chthoniobacteraceae</taxon>
        <taxon>Chthoniobacter</taxon>
    </lineage>
</organism>
<dbReference type="InterPro" id="IPR058634">
    <property type="entry name" value="AaeA-lik-b-barrel"/>
</dbReference>
<name>B4CUL2_9BACT</name>
<dbReference type="PANTHER" id="PTHR30367:SF12">
    <property type="entry name" value="P-HYDROXYBENZOIC ACID EFFLUX PUMP SUBUNIT AAEA"/>
    <property type="match status" value="1"/>
</dbReference>
<feature type="domain" description="p-hydroxybenzoic acid efflux pump subunit AaeA-like beta-barrel" evidence="7">
    <location>
        <begin position="196"/>
        <end position="293"/>
    </location>
</feature>
<evidence type="ECO:0000256" key="5">
    <source>
        <dbReference type="SAM" id="Phobius"/>
    </source>
</evidence>
<dbReference type="Pfam" id="PF25917">
    <property type="entry name" value="BSH_RND"/>
    <property type="match status" value="1"/>
</dbReference>
<reference evidence="8 9" key="1">
    <citation type="journal article" date="2011" name="J. Bacteriol.">
        <title>Genome sequence of Chthoniobacter flavus Ellin428, an aerobic heterotrophic soil bacterium.</title>
        <authorList>
            <person name="Kant R."/>
            <person name="van Passel M.W."/>
            <person name="Palva A."/>
            <person name="Lucas S."/>
            <person name="Lapidus A."/>
            <person name="Glavina Del Rio T."/>
            <person name="Dalin E."/>
            <person name="Tice H."/>
            <person name="Bruce D."/>
            <person name="Goodwin L."/>
            <person name="Pitluck S."/>
            <person name="Larimer F.W."/>
            <person name="Land M.L."/>
            <person name="Hauser L."/>
            <person name="Sangwan P."/>
            <person name="de Vos W.M."/>
            <person name="Janssen P.H."/>
            <person name="Smidt H."/>
        </authorList>
    </citation>
    <scope>NUCLEOTIDE SEQUENCE [LARGE SCALE GENOMIC DNA]</scope>
    <source>
        <strain evidence="8 9">Ellin428</strain>
    </source>
</reference>